<protein>
    <submittedName>
        <fullName evidence="1">Transposase</fullName>
    </submittedName>
</protein>
<evidence type="ECO:0000313" key="1">
    <source>
        <dbReference type="WBParaSite" id="MCU_001511-RA"/>
    </source>
</evidence>
<accession>A0A5K3ENF9</accession>
<dbReference type="WBParaSite" id="MCU_001511-RA">
    <property type="protein sequence ID" value="MCU_001511-RA"/>
    <property type="gene ID" value="MCU_001511"/>
</dbReference>
<organism evidence="1">
    <name type="scientific">Mesocestoides corti</name>
    <name type="common">Flatworm</name>
    <dbReference type="NCBI Taxonomy" id="53468"/>
    <lineage>
        <taxon>Eukaryota</taxon>
        <taxon>Metazoa</taxon>
        <taxon>Spiralia</taxon>
        <taxon>Lophotrochozoa</taxon>
        <taxon>Platyhelminthes</taxon>
        <taxon>Cestoda</taxon>
        <taxon>Eucestoda</taxon>
        <taxon>Cyclophyllidea</taxon>
        <taxon>Mesocestoididae</taxon>
        <taxon>Mesocestoides</taxon>
    </lineage>
</organism>
<name>A0A5K3ENF9_MESCO</name>
<reference evidence="1" key="1">
    <citation type="submission" date="2019-11" db="UniProtKB">
        <authorList>
            <consortium name="WormBaseParasite"/>
        </authorList>
    </citation>
    <scope>IDENTIFICATION</scope>
</reference>
<sequence length="79" mass="9424">MTFHVIVWCRIPEPEWDEDWYNRIGFIDQSQARTTSKAPAIRVHHAGHAVHFILHLIRVLLWLAAYIPRMPLKHRETDD</sequence>
<proteinExistence type="predicted"/>
<dbReference type="AlphaFoldDB" id="A0A5K3ENF9"/>